<organism evidence="1 2">
    <name type="scientific">Atta colombica</name>
    <dbReference type="NCBI Taxonomy" id="520822"/>
    <lineage>
        <taxon>Eukaryota</taxon>
        <taxon>Metazoa</taxon>
        <taxon>Ecdysozoa</taxon>
        <taxon>Arthropoda</taxon>
        <taxon>Hexapoda</taxon>
        <taxon>Insecta</taxon>
        <taxon>Pterygota</taxon>
        <taxon>Neoptera</taxon>
        <taxon>Endopterygota</taxon>
        <taxon>Hymenoptera</taxon>
        <taxon>Apocrita</taxon>
        <taxon>Aculeata</taxon>
        <taxon>Formicoidea</taxon>
        <taxon>Formicidae</taxon>
        <taxon>Myrmicinae</taxon>
        <taxon>Atta</taxon>
    </lineage>
</organism>
<reference evidence="1 2" key="1">
    <citation type="submission" date="2015-09" db="EMBL/GenBank/DDBJ databases">
        <title>Atta colombica WGS genome.</title>
        <authorList>
            <person name="Nygaard S."/>
            <person name="Hu H."/>
            <person name="Boomsma J."/>
            <person name="Zhang G."/>
        </authorList>
    </citation>
    <scope>NUCLEOTIDE SEQUENCE [LARGE SCALE GENOMIC DNA]</scope>
    <source>
        <strain evidence="1">Treedump-2</strain>
        <tissue evidence="1">Whole body</tissue>
    </source>
</reference>
<dbReference type="EMBL" id="KQ976450">
    <property type="protein sequence ID" value="KYM85638.1"/>
    <property type="molecule type" value="Genomic_DNA"/>
</dbReference>
<gene>
    <name evidence="1" type="ORF">ALC53_04419</name>
</gene>
<keyword evidence="2" id="KW-1185">Reference proteome</keyword>
<evidence type="ECO:0000313" key="1">
    <source>
        <dbReference type="EMBL" id="KYM85638.1"/>
    </source>
</evidence>
<dbReference type="Proteomes" id="UP000078540">
    <property type="component" value="Unassembled WGS sequence"/>
</dbReference>
<accession>A0A195BK28</accession>
<sequence length="116" mass="12971">MREIDEILQRLGDVEGASNRLMAATDGLSADLVRCVLVLSLLDGLSASFERIINEQRNHEFIIFGLSKVPSENCTETITRVSSFLDVSVSSIEDFSCLQKFVLVFTYCQIYNGKTQ</sequence>
<dbReference type="AlphaFoldDB" id="A0A195BK28"/>
<protein>
    <submittedName>
        <fullName evidence="1">Uncharacterized protein</fullName>
    </submittedName>
</protein>
<proteinExistence type="predicted"/>
<evidence type="ECO:0000313" key="2">
    <source>
        <dbReference type="Proteomes" id="UP000078540"/>
    </source>
</evidence>
<name>A0A195BK28_9HYME</name>